<sequence>MDASVRLNEFGTLEETVALLEEAYLYAYPLVLMDVIKDRTTNVVVPDAEHAPINQLFHAQTLATPDMVSLTRPNVDTVYSQAYLDLGAEPVLLYKPATDRYCSIQTFDGYSNTPAVLGTGGVGGSDAATYAFVGPFWSGELPEGVTKVSMPTNFVWLLLRTKCFGVDDLPGVREVQQGMRMYPLSAHALDEGVGYECPKGSYDPAYDYVPLEFMQRLSVQDFFTRFNGLASGNPGAPEDASAIAQFETVGVGAGLTFDIASLGEGVAEAATYLPTLLDRDFSSAHAGTTVSNGWMFMDNRVGTFGTDYAYRAVVAFGGFANPVTMAVYPSMVMDAAGNPLRGDKSYRLHFAAGETPPHASEGWWSLTAYTEAGRLIPNELNRYNIGEVDDLPFNEDGSLDLYLQAERPADDRVRFWLPLCEGIFSLTMRIYLPDERVLSFDWKLPPLEAV</sequence>
<gene>
    <name evidence="3" type="ORF">DMP08_06875</name>
</gene>
<dbReference type="OrthoDB" id="40820at2"/>
<dbReference type="Pfam" id="PF06742">
    <property type="entry name" value="DUF1214"/>
    <property type="match status" value="1"/>
</dbReference>
<accession>A0A3N0B9G1</accession>
<evidence type="ECO:0000259" key="2">
    <source>
        <dbReference type="Pfam" id="PF06863"/>
    </source>
</evidence>
<dbReference type="PANTHER" id="PTHR36509:SF2">
    <property type="entry name" value="BLL3101 PROTEIN"/>
    <property type="match status" value="1"/>
</dbReference>
<reference evidence="4" key="1">
    <citation type="submission" date="2018-05" db="EMBL/GenBank/DDBJ databases">
        <title>Genome Sequencing of selected type strains of the family Eggerthellaceae.</title>
        <authorList>
            <person name="Danylec N."/>
            <person name="Stoll D.A."/>
            <person name="Doetsch A."/>
            <person name="Huch M."/>
        </authorList>
    </citation>
    <scope>NUCLEOTIDE SEQUENCE [LARGE SCALE GENOMIC DNA]</scope>
    <source>
        <strain evidence="4">DSM 16106</strain>
    </source>
</reference>
<proteinExistence type="predicted"/>
<feature type="domain" description="DUF1214" evidence="1">
    <location>
        <begin position="326"/>
        <end position="434"/>
    </location>
</feature>
<dbReference type="Gene3D" id="2.60.40.1610">
    <property type="entry name" value="Domain of unknown function DUF1254"/>
    <property type="match status" value="1"/>
</dbReference>
<evidence type="ECO:0000313" key="4">
    <source>
        <dbReference type="Proteomes" id="UP000278632"/>
    </source>
</evidence>
<organism evidence="3 4">
    <name type="scientific">Paraeggerthella hongkongensis</name>
    <dbReference type="NCBI Taxonomy" id="230658"/>
    <lineage>
        <taxon>Bacteria</taxon>
        <taxon>Bacillati</taxon>
        <taxon>Actinomycetota</taxon>
        <taxon>Coriobacteriia</taxon>
        <taxon>Eggerthellales</taxon>
        <taxon>Eggerthellaceae</taxon>
        <taxon>Paraeggerthella</taxon>
    </lineage>
</organism>
<name>A0A3N0B9G1_9ACTN</name>
<dbReference type="InterPro" id="IPR037050">
    <property type="entry name" value="DUF1254_sf"/>
</dbReference>
<keyword evidence="4" id="KW-1185">Reference proteome</keyword>
<dbReference type="Gene3D" id="2.60.120.600">
    <property type="entry name" value="Domain of unknown function DUF1214, C-terminal domain"/>
    <property type="match status" value="1"/>
</dbReference>
<evidence type="ECO:0000313" key="3">
    <source>
        <dbReference type="EMBL" id="RNL43944.1"/>
    </source>
</evidence>
<protein>
    <submittedName>
        <fullName evidence="3">DUF1254 domain-containing protein</fullName>
    </submittedName>
</protein>
<dbReference type="SUPFAM" id="SSF160935">
    <property type="entry name" value="VPA0735-like"/>
    <property type="match status" value="1"/>
</dbReference>
<dbReference type="InterPro" id="IPR010621">
    <property type="entry name" value="DUF1214"/>
</dbReference>
<dbReference type="InterPro" id="IPR037049">
    <property type="entry name" value="DUF1214_C_sf"/>
</dbReference>
<feature type="domain" description="DUF1254" evidence="2">
    <location>
        <begin position="53"/>
        <end position="183"/>
    </location>
</feature>
<dbReference type="InterPro" id="IPR010679">
    <property type="entry name" value="DUF1254"/>
</dbReference>
<dbReference type="RefSeq" id="WP_123192192.1">
    <property type="nucleotide sequence ID" value="NZ_QICD01000011.1"/>
</dbReference>
<dbReference type="PANTHER" id="PTHR36509">
    <property type="entry name" value="BLL3101 PROTEIN"/>
    <property type="match status" value="1"/>
</dbReference>
<comment type="caution">
    <text evidence="3">The sequence shown here is derived from an EMBL/GenBank/DDBJ whole genome shotgun (WGS) entry which is preliminary data.</text>
</comment>
<dbReference type="EMBL" id="QICD01000011">
    <property type="protein sequence ID" value="RNL43944.1"/>
    <property type="molecule type" value="Genomic_DNA"/>
</dbReference>
<evidence type="ECO:0000259" key="1">
    <source>
        <dbReference type="Pfam" id="PF06742"/>
    </source>
</evidence>
<dbReference type="AlphaFoldDB" id="A0A3N0B9G1"/>
<dbReference type="Pfam" id="PF06863">
    <property type="entry name" value="DUF1254"/>
    <property type="match status" value="1"/>
</dbReference>
<dbReference type="Proteomes" id="UP000278632">
    <property type="component" value="Unassembled WGS sequence"/>
</dbReference>